<reference evidence="1 2" key="1">
    <citation type="submission" date="2018-12" db="EMBL/GenBank/DDBJ databases">
        <authorList>
            <person name="Yu L."/>
        </authorList>
    </citation>
    <scope>NUCLEOTIDE SEQUENCE [LARGE SCALE GENOMIC DNA]</scope>
    <source>
        <strain evidence="1 2">11S</strain>
    </source>
</reference>
<keyword evidence="2" id="KW-1185">Reference proteome</keyword>
<evidence type="ECO:0000313" key="2">
    <source>
        <dbReference type="Proteomes" id="UP000267400"/>
    </source>
</evidence>
<dbReference type="AlphaFoldDB" id="A0A3S0J7B5"/>
<proteinExistence type="predicted"/>
<protein>
    <submittedName>
        <fullName evidence="1">Uncharacterized protein</fullName>
    </submittedName>
</protein>
<name>A0A3S0J7B5_9GAMM</name>
<dbReference type="EMBL" id="RXNS01000021">
    <property type="protein sequence ID" value="RTQ99177.1"/>
    <property type="molecule type" value="Genomic_DNA"/>
</dbReference>
<organism evidence="1 2">
    <name type="scientific">Halomonas nitroreducens</name>
    <dbReference type="NCBI Taxonomy" id="447425"/>
    <lineage>
        <taxon>Bacteria</taxon>
        <taxon>Pseudomonadati</taxon>
        <taxon>Pseudomonadota</taxon>
        <taxon>Gammaproteobacteria</taxon>
        <taxon>Oceanospirillales</taxon>
        <taxon>Halomonadaceae</taxon>
        <taxon>Halomonas</taxon>
    </lineage>
</organism>
<accession>A0A3S0J7B5</accession>
<comment type="caution">
    <text evidence="1">The sequence shown here is derived from an EMBL/GenBank/DDBJ whole genome shotgun (WGS) entry which is preliminary data.</text>
</comment>
<dbReference type="RefSeq" id="WP_126486639.1">
    <property type="nucleotide sequence ID" value="NZ_RXNS01000021.1"/>
</dbReference>
<evidence type="ECO:0000313" key="1">
    <source>
        <dbReference type="EMBL" id="RTQ99177.1"/>
    </source>
</evidence>
<dbReference type="Proteomes" id="UP000267400">
    <property type="component" value="Unassembled WGS sequence"/>
</dbReference>
<gene>
    <name evidence="1" type="ORF">EKG36_18205</name>
</gene>
<sequence>MTQTMPMASGAARQRAGWLVMAGVLLLAAGGLIACWGKVGLPLGLIGLAAAATALLCPERHEPGEPETTSRTLSLQHLSQASLLTLAALQLAS</sequence>